<evidence type="ECO:0000259" key="7">
    <source>
        <dbReference type="Pfam" id="PF13087"/>
    </source>
</evidence>
<evidence type="ECO:0000259" key="6">
    <source>
        <dbReference type="Pfam" id="PF13086"/>
    </source>
</evidence>
<name>A0ABR8UJV3_9GAMM</name>
<dbReference type="InterPro" id="IPR047187">
    <property type="entry name" value="SF1_C_Upf1"/>
</dbReference>
<dbReference type="PANTHER" id="PTHR43788:SF8">
    <property type="entry name" value="DNA-BINDING PROTEIN SMUBP-2"/>
    <property type="match status" value="1"/>
</dbReference>
<protein>
    <submittedName>
        <fullName evidence="9">DUF559 domain-containing protein</fullName>
    </submittedName>
</protein>
<feature type="domain" description="Restriction endonuclease type II-like" evidence="8">
    <location>
        <begin position="1487"/>
        <end position="1580"/>
    </location>
</feature>
<accession>A0ABR8UJV3</accession>
<dbReference type="InterPro" id="IPR041677">
    <property type="entry name" value="DNA2/NAM7_AAA_11"/>
</dbReference>
<dbReference type="SUPFAM" id="SSF52980">
    <property type="entry name" value="Restriction endonuclease-like"/>
    <property type="match status" value="1"/>
</dbReference>
<dbReference type="Pfam" id="PF13086">
    <property type="entry name" value="AAA_11"/>
    <property type="match status" value="1"/>
</dbReference>
<feature type="domain" description="DNA2/NAM7 helicase-like C-terminal" evidence="7">
    <location>
        <begin position="1267"/>
        <end position="1443"/>
    </location>
</feature>
<dbReference type="InterPro" id="IPR050534">
    <property type="entry name" value="Coronavir_polyprotein_1ab"/>
</dbReference>
<evidence type="ECO:0000313" key="10">
    <source>
        <dbReference type="Proteomes" id="UP000647183"/>
    </source>
</evidence>
<evidence type="ECO:0000256" key="5">
    <source>
        <dbReference type="ARBA" id="ARBA00022840"/>
    </source>
</evidence>
<feature type="domain" description="DNA2/NAM7 helicase helicase" evidence="6">
    <location>
        <begin position="490"/>
        <end position="606"/>
    </location>
</feature>
<reference evidence="9 10" key="1">
    <citation type="submission" date="2020-08" db="EMBL/GenBank/DDBJ databases">
        <title>A Genomic Blueprint of the Chicken Gut Microbiome.</title>
        <authorList>
            <person name="Gilroy R."/>
            <person name="Ravi A."/>
            <person name="Getino M."/>
            <person name="Pursley I."/>
            <person name="Horton D.L."/>
            <person name="Alikhan N.-F."/>
            <person name="Baker D."/>
            <person name="Gharbi K."/>
            <person name="Hall N."/>
            <person name="Watson M."/>
            <person name="Adriaenssens E.M."/>
            <person name="Foster-Nyarko E."/>
            <person name="Jarju S."/>
            <person name="Secka A."/>
            <person name="Antonio M."/>
            <person name="Oren A."/>
            <person name="Chaudhuri R."/>
            <person name="La Ragione R.M."/>
            <person name="Hildebrand F."/>
            <person name="Pallen M.J."/>
        </authorList>
    </citation>
    <scope>NUCLEOTIDE SEQUENCE [LARGE SCALE GENOMIC DNA]</scope>
    <source>
        <strain evidence="9 10">Sa2BVA3</strain>
    </source>
</reference>
<dbReference type="Pfam" id="PF18741">
    <property type="entry name" value="MTES_1575"/>
    <property type="match status" value="1"/>
</dbReference>
<dbReference type="CDD" id="cd18808">
    <property type="entry name" value="SF1_C_Upf1"/>
    <property type="match status" value="1"/>
</dbReference>
<keyword evidence="4" id="KW-0347">Helicase</keyword>
<dbReference type="Pfam" id="PF13087">
    <property type="entry name" value="AAA_12"/>
    <property type="match status" value="1"/>
</dbReference>
<keyword evidence="2" id="KW-0547">Nucleotide-binding</keyword>
<dbReference type="RefSeq" id="WP_191729517.1">
    <property type="nucleotide sequence ID" value="NZ_JACSQJ010000005.1"/>
</dbReference>
<keyword evidence="5" id="KW-0067">ATP-binding</keyword>
<gene>
    <name evidence="9" type="ORF">H9645_09770</name>
</gene>
<dbReference type="EMBL" id="JACSQJ010000005">
    <property type="protein sequence ID" value="MBD7988314.1"/>
    <property type="molecule type" value="Genomic_DNA"/>
</dbReference>
<keyword evidence="3" id="KW-0378">Hydrolase</keyword>
<evidence type="ECO:0000256" key="1">
    <source>
        <dbReference type="ARBA" id="ARBA00007913"/>
    </source>
</evidence>
<evidence type="ECO:0000256" key="3">
    <source>
        <dbReference type="ARBA" id="ARBA00022801"/>
    </source>
</evidence>
<comment type="similarity">
    <text evidence="1">Belongs to the DNA2/NAM7 helicase family.</text>
</comment>
<comment type="caution">
    <text evidence="9">The sequence shown here is derived from an EMBL/GenBank/DDBJ whole genome shotgun (WGS) entry which is preliminary data.</text>
</comment>
<dbReference type="Gene3D" id="3.40.960.10">
    <property type="entry name" value="VSR Endonuclease"/>
    <property type="match status" value="1"/>
</dbReference>
<dbReference type="InterPro" id="IPR011335">
    <property type="entry name" value="Restrct_endonuc-II-like"/>
</dbReference>
<evidence type="ECO:0000259" key="8">
    <source>
        <dbReference type="Pfam" id="PF18741"/>
    </source>
</evidence>
<proteinExistence type="inferred from homology"/>
<evidence type="ECO:0000313" key="9">
    <source>
        <dbReference type="EMBL" id="MBD7988314.1"/>
    </source>
</evidence>
<evidence type="ECO:0000256" key="2">
    <source>
        <dbReference type="ARBA" id="ARBA00022741"/>
    </source>
</evidence>
<sequence>MTRRPLLNKRIEQLEDMVRNVDEGTHPWSLDQIAAELRYRRVPRAQTLARKVERLQKRAKGGTLVANTPPDAALEPAPGIPATGMEDVIEPAEASAEQGDPMIVTRLRELLDFVKQTALLRGQPPRTIEQHDDFRRYAGELSGLPGISFPARDGDHDEVWIRVERLRETEPPPPSDRLLRAVIAQSTNPAAVPVLQKRLSKERAVELGLTLPEPGQDAPTDFFTLDALGIREEADIQLAAYLRGTWQPWAAEEKTRRRSIALYADLFALHQKLQGNIVESELELVMGIGVAVWDCPGGPIRYPLITKLAELSVDGDDHAISVRPRLLEARVELDLYRVMELPRVADVARSGKEFLASLEASVNPFEASTFEPVLKTASGLLDGRGTFVQLDLAGSGAKLPPPTDQLVVTNTWALFARPRSRSLFVHDLERFETLLQQDVHLLPPAIASIVSDPGTEVSDLPLQAYRGLSNIDWNAGKSERARDLYFPMPYNDEQVQIVQMLDAYDGVVVQGPPGTGKTHTIANVICHYLANGKRVLVTSMKDPALAVLRDKLPDDIRALAISLLSSEADGMKQFEHAIARISAEVARINRPAEMKAVQRLDAEVDQTHARIAAVDGAIAKWARKNLEPVVMDGEEIRPVDLAREVATDMAAATLIPDPLTPQDMHRPGFDDEDIVALRDARRRLADDMALVRESLPKVEAFPSTDRLIQAHADLCRLAELNAQVASEEVPALRDAEQQTIEAALVAAAKAEALLVERAAVDAVGDDWLSRLEARVRQVGMTEGLLPVFDALGGEVVIALEERARLLARPVEIPDEALADAEVVAGIGNLAKGQRPFGVAGLFGKSAGKQRLGSIRLEGMAPATPSDWAHVARHVALLQDLTRLLARWNALVPDLGIPAIATVHAFPTRAEDVIKGWRKMLRVVHGEAELLGLLVDLFPAWADRPRVPLDQDGIAGVRQVLEHNLTRNRLASIWQVKDAFLGALDGAHGRLVGRIRQFLEERVGAGSVDESTLRSEWLAILEELRRCHRLLPAVGTVSATTQLIAASGAVRWAEQLRHDPPHPQHDPLLPDNWRQCWRLRRLLSAVQDMDGRQELERLSRERADFESALARLYEEAVARRTWLEMARKASPAVRSALEAYRTAIKRIGKGTGIRAPRFRKDAREAADKASPAVPCWIMPHYRICESLPVELGGFDLVIIDEASQSDLTALPAILRAKKVLIVGDDKQVSPDGVGIDAARVGALMTQHLQNQVDIYRAQMSPDRSIYDLFKVVFAQGAVMLREHFRCVEPIIEYSKREFYDHELRPLRVPRQSERLDPPLVDVHVLDGARGTGKTNRAEAQFIVREIGQIVADPAMATKTIGVVSLLGSEQAKLVWDLVNSELGEAVVERHQLAFGDARTFQGKERDIMFLSMVVSDRPAVASEHLFAQRYNVAASRARDRMYLVRSVALEDLSPNDVLRRRLIEHFRAPFAQNEEEAVDLRSRCESPFEREVFDELVQRGYRVIPQVRVGSYRIDMVIEGENDARLAVECDGDRYHGPDQWEHDIRRQRVLERAGWTFWRCFASNFVLHRADVVEDLLATLRRHGIEPLGAAAAFRSLHARSMTFCAFDPDAGVEVDSDTLVAS</sequence>
<dbReference type="PANTHER" id="PTHR43788">
    <property type="entry name" value="DNA2/NAM7 HELICASE FAMILY MEMBER"/>
    <property type="match status" value="1"/>
</dbReference>
<dbReference type="InterPro" id="IPR027417">
    <property type="entry name" value="P-loop_NTPase"/>
</dbReference>
<dbReference type="Gene3D" id="3.40.50.300">
    <property type="entry name" value="P-loop containing nucleotide triphosphate hydrolases"/>
    <property type="match status" value="3"/>
</dbReference>
<dbReference type="InterPro" id="IPR049468">
    <property type="entry name" value="Restrct_endonuc-II-like_dom"/>
</dbReference>
<evidence type="ECO:0000256" key="4">
    <source>
        <dbReference type="ARBA" id="ARBA00022806"/>
    </source>
</evidence>
<dbReference type="Proteomes" id="UP000647183">
    <property type="component" value="Unassembled WGS sequence"/>
</dbReference>
<dbReference type="InterPro" id="IPR041679">
    <property type="entry name" value="DNA2/NAM7-like_C"/>
</dbReference>
<keyword evidence="10" id="KW-1185">Reference proteome</keyword>
<organism evidence="9 10">
    <name type="scientific">Luteimonas colneyensis</name>
    <dbReference type="NCBI Taxonomy" id="2762230"/>
    <lineage>
        <taxon>Bacteria</taxon>
        <taxon>Pseudomonadati</taxon>
        <taxon>Pseudomonadota</taxon>
        <taxon>Gammaproteobacteria</taxon>
        <taxon>Lysobacterales</taxon>
        <taxon>Lysobacteraceae</taxon>
        <taxon>Luteimonas</taxon>
    </lineage>
</organism>
<dbReference type="SUPFAM" id="SSF52540">
    <property type="entry name" value="P-loop containing nucleoside triphosphate hydrolases"/>
    <property type="match status" value="1"/>
</dbReference>